<comment type="caution">
    <text evidence="2">The sequence shown here is derived from an EMBL/GenBank/DDBJ whole genome shotgun (WGS) entry which is preliminary data.</text>
</comment>
<evidence type="ECO:0008006" key="4">
    <source>
        <dbReference type="Google" id="ProtNLM"/>
    </source>
</evidence>
<dbReference type="InterPro" id="IPR016181">
    <property type="entry name" value="Acyl_CoA_acyltransferase"/>
</dbReference>
<organism evidence="2 3">
    <name type="scientific">Streptomyces fildesensis</name>
    <dbReference type="NCBI Taxonomy" id="375757"/>
    <lineage>
        <taxon>Bacteria</taxon>
        <taxon>Bacillati</taxon>
        <taxon>Actinomycetota</taxon>
        <taxon>Actinomycetes</taxon>
        <taxon>Kitasatosporales</taxon>
        <taxon>Streptomycetaceae</taxon>
        <taxon>Streptomyces</taxon>
    </lineage>
</organism>
<accession>A0ABW8CJC7</accession>
<feature type="region of interest" description="Disordered" evidence="1">
    <location>
        <begin position="1"/>
        <end position="27"/>
    </location>
</feature>
<keyword evidence="3" id="KW-1185">Reference proteome</keyword>
<sequence length="91" mass="10116">MSARNNAAGRRGPPSDGPGTARHLTRGQQGYGIGSALLRSFLEDIDQRSPPAFLEADDEGIVVLYERFGFRVVSQEKILGVDTRFLWRDRP</sequence>
<proteinExistence type="predicted"/>
<protein>
    <recommendedName>
        <fullName evidence="4">N-acetyltransferase domain-containing protein</fullName>
    </recommendedName>
</protein>
<dbReference type="Proteomes" id="UP001614394">
    <property type="component" value="Unassembled WGS sequence"/>
</dbReference>
<evidence type="ECO:0000313" key="2">
    <source>
        <dbReference type="EMBL" id="MFI9106544.1"/>
    </source>
</evidence>
<dbReference type="RefSeq" id="WP_399658134.1">
    <property type="nucleotide sequence ID" value="NZ_JBITYG010000019.1"/>
</dbReference>
<reference evidence="2 3" key="1">
    <citation type="submission" date="2024-10" db="EMBL/GenBank/DDBJ databases">
        <title>The Natural Products Discovery Center: Release of the First 8490 Sequenced Strains for Exploring Actinobacteria Biosynthetic Diversity.</title>
        <authorList>
            <person name="Kalkreuter E."/>
            <person name="Kautsar S.A."/>
            <person name="Yang D."/>
            <person name="Bader C.D."/>
            <person name="Teijaro C.N."/>
            <person name="Fluegel L."/>
            <person name="Davis C.M."/>
            <person name="Simpson J.R."/>
            <person name="Lauterbach L."/>
            <person name="Steele A.D."/>
            <person name="Gui C."/>
            <person name="Meng S."/>
            <person name="Li G."/>
            <person name="Viehrig K."/>
            <person name="Ye F."/>
            <person name="Su P."/>
            <person name="Kiefer A.F."/>
            <person name="Nichols A."/>
            <person name="Cepeda A.J."/>
            <person name="Yan W."/>
            <person name="Fan B."/>
            <person name="Jiang Y."/>
            <person name="Adhikari A."/>
            <person name="Zheng C.-J."/>
            <person name="Schuster L."/>
            <person name="Cowan T.M."/>
            <person name="Smanski M.J."/>
            <person name="Chevrette M.G."/>
            <person name="De Carvalho L.P.S."/>
            <person name="Shen B."/>
        </authorList>
    </citation>
    <scope>NUCLEOTIDE SEQUENCE [LARGE SCALE GENOMIC DNA]</scope>
    <source>
        <strain evidence="2 3">NPDC053399</strain>
    </source>
</reference>
<gene>
    <name evidence="2" type="ORF">ACIGXA_39215</name>
</gene>
<evidence type="ECO:0000313" key="3">
    <source>
        <dbReference type="Proteomes" id="UP001614394"/>
    </source>
</evidence>
<evidence type="ECO:0000256" key="1">
    <source>
        <dbReference type="SAM" id="MobiDB-lite"/>
    </source>
</evidence>
<dbReference type="EMBL" id="JBITYG010000019">
    <property type="protein sequence ID" value="MFI9106544.1"/>
    <property type="molecule type" value="Genomic_DNA"/>
</dbReference>
<dbReference type="Gene3D" id="3.40.630.30">
    <property type="match status" value="1"/>
</dbReference>
<name>A0ABW8CJC7_9ACTN</name>
<dbReference type="SUPFAM" id="SSF55729">
    <property type="entry name" value="Acyl-CoA N-acyltransferases (Nat)"/>
    <property type="match status" value="1"/>
</dbReference>